<comment type="subcellular location">
    <subcellularLocation>
        <location evidence="1">Cell membrane</location>
        <topology evidence="1">Multi-pass membrane protein</topology>
    </subcellularLocation>
</comment>
<proteinExistence type="predicted"/>
<feature type="transmembrane region" description="Helical" evidence="6">
    <location>
        <begin position="385"/>
        <end position="404"/>
    </location>
</feature>
<evidence type="ECO:0000313" key="7">
    <source>
        <dbReference type="EMBL" id="TDY52095.1"/>
    </source>
</evidence>
<keyword evidence="3 6" id="KW-0812">Transmembrane</keyword>
<keyword evidence="8" id="KW-1185">Reference proteome</keyword>
<name>A0A4V3HF97_9BACT</name>
<feature type="transmembrane region" description="Helical" evidence="6">
    <location>
        <begin position="47"/>
        <end position="74"/>
    </location>
</feature>
<feature type="transmembrane region" description="Helical" evidence="6">
    <location>
        <begin position="351"/>
        <end position="373"/>
    </location>
</feature>
<feature type="transmembrane region" description="Helical" evidence="6">
    <location>
        <begin position="20"/>
        <end position="41"/>
    </location>
</feature>
<dbReference type="InterPro" id="IPR050833">
    <property type="entry name" value="Poly_Biosynth_Transport"/>
</dbReference>
<keyword evidence="5 6" id="KW-0472">Membrane</keyword>
<feature type="transmembrane region" description="Helical" evidence="6">
    <location>
        <begin position="451"/>
        <end position="470"/>
    </location>
</feature>
<dbReference type="RefSeq" id="WP_133959264.1">
    <property type="nucleotide sequence ID" value="NZ_SORI01000039.1"/>
</dbReference>
<dbReference type="AlphaFoldDB" id="A0A4V3HF97"/>
<protein>
    <submittedName>
        <fullName evidence="7">Membrane protein EpsK</fullName>
    </submittedName>
</protein>
<evidence type="ECO:0000313" key="8">
    <source>
        <dbReference type="Proteomes" id="UP000295066"/>
    </source>
</evidence>
<evidence type="ECO:0000256" key="2">
    <source>
        <dbReference type="ARBA" id="ARBA00022475"/>
    </source>
</evidence>
<evidence type="ECO:0000256" key="3">
    <source>
        <dbReference type="ARBA" id="ARBA00022692"/>
    </source>
</evidence>
<feature type="transmembrane region" description="Helical" evidence="6">
    <location>
        <begin position="95"/>
        <end position="114"/>
    </location>
</feature>
<comment type="caution">
    <text evidence="7">The sequence shown here is derived from an EMBL/GenBank/DDBJ whole genome shotgun (WGS) entry which is preliminary data.</text>
</comment>
<gene>
    <name evidence="7" type="ORF">C8D99_1392</name>
</gene>
<feature type="transmembrane region" description="Helical" evidence="6">
    <location>
        <begin position="410"/>
        <end position="431"/>
    </location>
</feature>
<evidence type="ECO:0000256" key="1">
    <source>
        <dbReference type="ARBA" id="ARBA00004651"/>
    </source>
</evidence>
<feature type="transmembrane region" description="Helical" evidence="6">
    <location>
        <begin position="239"/>
        <end position="260"/>
    </location>
</feature>
<evidence type="ECO:0000256" key="5">
    <source>
        <dbReference type="ARBA" id="ARBA00023136"/>
    </source>
</evidence>
<evidence type="ECO:0000256" key="6">
    <source>
        <dbReference type="SAM" id="Phobius"/>
    </source>
</evidence>
<sequence>MAVKELVHGDLLKQVPRNALANILSFLLHVVIGIWFVPYLIRHVGIAAYGLIPLAASLTNYAGLVTVSISGSVGRFLTIDIQSENKESANRTLNTAFWALFLVCLCLLVAIAAFSFHVERFFTIPQGIEQESRWLFFSILSAFLLTTLAGPLGAIAYSYNRLDLTNCVNMAGTLIRTVLVIFFFYFWGANLFWAGFGYFFGASFILWGYYNNGKGLASFLHLAPKYFDRPRLGQMGTMGGWILINQVGSLLFLQVELILANKLLGAAPAGEYAAVLQWSTLIRSMAGIVSGVLSPLVMISYARNDFEGVEGIAKKAVFFMGIGMAFPIGFLCGLAPNILSVWLGREFAGLAPLMVLMLGHLVINLAVLPLFMINMAYNQVRVPGLVTLFMGIANIGLSFFFVVIGNLGMYGIALAGAIMLTLKNALFTPWYASAVMGKKFSLFLMPMTKSVAAAAGLGLSAFVLRHLVYINSWTGLFLVSSLFFIIYVPVVWYLLMNSDEKNFLLSMVPEKMRKLSTKLRT</sequence>
<reference evidence="7 8" key="1">
    <citation type="submission" date="2019-03" db="EMBL/GenBank/DDBJ databases">
        <title>Genomic Encyclopedia of Type Strains, Phase IV (KMG-IV): sequencing the most valuable type-strain genomes for metagenomic binning, comparative biology and taxonomic classification.</title>
        <authorList>
            <person name="Goeker M."/>
        </authorList>
    </citation>
    <scope>NUCLEOTIDE SEQUENCE [LARGE SCALE GENOMIC DNA]</scope>
    <source>
        <strain evidence="7 8">DSM 25964</strain>
    </source>
</reference>
<keyword evidence="2" id="KW-1003">Cell membrane</keyword>
<dbReference type="PANTHER" id="PTHR30250:SF26">
    <property type="entry name" value="PSMA PROTEIN"/>
    <property type="match status" value="1"/>
</dbReference>
<dbReference type="OrthoDB" id="1550543at2"/>
<feature type="transmembrane region" description="Helical" evidence="6">
    <location>
        <begin position="316"/>
        <end position="339"/>
    </location>
</feature>
<feature type="transmembrane region" description="Helical" evidence="6">
    <location>
        <begin position="134"/>
        <end position="155"/>
    </location>
</feature>
<accession>A0A4V3HF97</accession>
<keyword evidence="4 6" id="KW-1133">Transmembrane helix</keyword>
<dbReference type="GO" id="GO:0005886">
    <property type="term" value="C:plasma membrane"/>
    <property type="evidence" value="ECO:0007669"/>
    <property type="project" value="UniProtKB-SubCell"/>
</dbReference>
<evidence type="ECO:0000256" key="4">
    <source>
        <dbReference type="ARBA" id="ARBA00022989"/>
    </source>
</evidence>
<feature type="transmembrane region" description="Helical" evidence="6">
    <location>
        <begin position="476"/>
        <end position="495"/>
    </location>
</feature>
<dbReference type="PANTHER" id="PTHR30250">
    <property type="entry name" value="PST FAMILY PREDICTED COLANIC ACID TRANSPORTER"/>
    <property type="match status" value="1"/>
</dbReference>
<dbReference type="EMBL" id="SORI01000039">
    <property type="protein sequence ID" value="TDY52095.1"/>
    <property type="molecule type" value="Genomic_DNA"/>
</dbReference>
<feature type="transmembrane region" description="Helical" evidence="6">
    <location>
        <begin position="280"/>
        <end position="304"/>
    </location>
</feature>
<organism evidence="7 8">
    <name type="scientific">Aminivibrio pyruvatiphilus</name>
    <dbReference type="NCBI Taxonomy" id="1005740"/>
    <lineage>
        <taxon>Bacteria</taxon>
        <taxon>Thermotogati</taxon>
        <taxon>Synergistota</taxon>
        <taxon>Synergistia</taxon>
        <taxon>Synergistales</taxon>
        <taxon>Aminobacteriaceae</taxon>
        <taxon>Aminivibrio</taxon>
    </lineage>
</organism>
<dbReference type="Proteomes" id="UP000295066">
    <property type="component" value="Unassembled WGS sequence"/>
</dbReference>